<gene>
    <name evidence="1" type="ORF">UFOPK4180_00646</name>
</gene>
<name>A0A6J6ADZ4_9ZZZZ</name>
<dbReference type="EMBL" id="CAESPC010000095">
    <property type="protein sequence ID" value="CAB4367047.1"/>
    <property type="molecule type" value="Genomic_DNA"/>
</dbReference>
<organism evidence="1">
    <name type="scientific">freshwater metagenome</name>
    <dbReference type="NCBI Taxonomy" id="449393"/>
    <lineage>
        <taxon>unclassified sequences</taxon>
        <taxon>metagenomes</taxon>
        <taxon>ecological metagenomes</taxon>
    </lineage>
</organism>
<accession>A0A6J6ADZ4</accession>
<protein>
    <submittedName>
        <fullName evidence="1">Unannotated protein</fullName>
    </submittedName>
</protein>
<dbReference type="AlphaFoldDB" id="A0A6J6ADZ4"/>
<proteinExistence type="predicted"/>
<sequence length="97" mass="10440">MIFEVIDEAPKDFAVYETFTEISTPWSPVAIWYVAARAPLTSNGPENHWKLGFAFAGSVFGSVTDIVALSASAKSIAGNPFTATFPMTIGVDWVVIP</sequence>
<reference evidence="1" key="1">
    <citation type="submission" date="2020-05" db="EMBL/GenBank/DDBJ databases">
        <authorList>
            <person name="Chiriac C."/>
            <person name="Salcher M."/>
            <person name="Ghai R."/>
            <person name="Kavagutti S V."/>
        </authorList>
    </citation>
    <scope>NUCLEOTIDE SEQUENCE</scope>
</reference>
<evidence type="ECO:0000313" key="1">
    <source>
        <dbReference type="EMBL" id="CAB4367047.1"/>
    </source>
</evidence>